<dbReference type="OrthoDB" id="9809318at2"/>
<evidence type="ECO:0000256" key="1">
    <source>
        <dbReference type="ARBA" id="ARBA00018672"/>
    </source>
</evidence>
<dbReference type="Proteomes" id="UP000001349">
    <property type="component" value="Chromosome"/>
</dbReference>
<dbReference type="InterPro" id="IPR001789">
    <property type="entry name" value="Sig_transdc_resp-reg_receiver"/>
</dbReference>
<proteinExistence type="predicted"/>
<dbReference type="PANTHER" id="PTHR37299:SF1">
    <property type="entry name" value="STAGE 0 SPORULATION PROTEIN A HOMOLOG"/>
    <property type="match status" value="1"/>
</dbReference>
<keyword evidence="3" id="KW-0597">Phosphoprotein</keyword>
<sequence length="235" mass="27473">MINIAVLDDELKFIYDYENKIPEILKKNSIEGSLIIATNSTSKFIDTVKSNKVNVCILDIDLKSDITGMNIANQLRQEDYPCEIIFMTGHYEYIKEAFNVQAFNFIQKPGWDELERNILKLSNEDLKRISKKTVGIKCGFDVIFINFDTILCIEHVGTKTTIHTTTGRYDTYEGLEDLINRINDKRFIRCHRSVFININYLQKIDIKNREIMLTDGSQYKIGPKYYPVFQTWRDL</sequence>
<accession>B8I081</accession>
<evidence type="ECO:0000313" key="7">
    <source>
        <dbReference type="Proteomes" id="UP000001349"/>
    </source>
</evidence>
<dbReference type="Gene3D" id="2.40.50.1020">
    <property type="entry name" value="LytTr DNA-binding domain"/>
    <property type="match status" value="1"/>
</dbReference>
<evidence type="ECO:0000259" key="5">
    <source>
        <dbReference type="PROSITE" id="PS50930"/>
    </source>
</evidence>
<dbReference type="Gene3D" id="3.40.50.2300">
    <property type="match status" value="1"/>
</dbReference>
<feature type="domain" description="HTH LytTR-type" evidence="5">
    <location>
        <begin position="142"/>
        <end position="235"/>
    </location>
</feature>
<dbReference type="Pfam" id="PF00072">
    <property type="entry name" value="Response_reg"/>
    <property type="match status" value="1"/>
</dbReference>
<evidence type="ECO:0000313" key="6">
    <source>
        <dbReference type="EMBL" id="ACL77407.1"/>
    </source>
</evidence>
<keyword evidence="7" id="KW-1185">Reference proteome</keyword>
<feature type="modified residue" description="4-aspartylphosphate" evidence="3">
    <location>
        <position position="59"/>
    </location>
</feature>
<dbReference type="HOGENOM" id="CLU_000445_14_2_9"/>
<dbReference type="PANTHER" id="PTHR37299">
    <property type="entry name" value="TRANSCRIPTIONAL REGULATOR-RELATED"/>
    <property type="match status" value="1"/>
</dbReference>
<evidence type="ECO:0000256" key="2">
    <source>
        <dbReference type="ARBA" id="ARBA00024867"/>
    </source>
</evidence>
<dbReference type="SUPFAM" id="SSF52172">
    <property type="entry name" value="CheY-like"/>
    <property type="match status" value="1"/>
</dbReference>
<dbReference type="InterPro" id="IPR011006">
    <property type="entry name" value="CheY-like_superfamily"/>
</dbReference>
<evidence type="ECO:0000256" key="3">
    <source>
        <dbReference type="PROSITE-ProRule" id="PRU00169"/>
    </source>
</evidence>
<dbReference type="PROSITE" id="PS50110">
    <property type="entry name" value="RESPONSE_REGULATORY"/>
    <property type="match status" value="1"/>
</dbReference>
<name>B8I081_RUMCH</name>
<dbReference type="InterPro" id="IPR046947">
    <property type="entry name" value="LytR-like"/>
</dbReference>
<dbReference type="STRING" id="394503.Ccel_3116"/>
<dbReference type="KEGG" id="cce:Ccel_3116"/>
<dbReference type="Pfam" id="PF04397">
    <property type="entry name" value="LytTR"/>
    <property type="match status" value="1"/>
</dbReference>
<organism evidence="6 7">
    <name type="scientific">Ruminiclostridium cellulolyticum (strain ATCC 35319 / DSM 5812 / JCM 6584 / H10)</name>
    <name type="common">Clostridium cellulolyticum</name>
    <dbReference type="NCBI Taxonomy" id="394503"/>
    <lineage>
        <taxon>Bacteria</taxon>
        <taxon>Bacillati</taxon>
        <taxon>Bacillota</taxon>
        <taxon>Clostridia</taxon>
        <taxon>Eubacteriales</taxon>
        <taxon>Oscillospiraceae</taxon>
        <taxon>Ruminiclostridium</taxon>
    </lineage>
</organism>
<dbReference type="AlphaFoldDB" id="B8I081"/>
<protein>
    <recommendedName>
        <fullName evidence="1">Stage 0 sporulation protein A homolog</fullName>
    </recommendedName>
</protein>
<dbReference type="RefSeq" id="WP_015926465.1">
    <property type="nucleotide sequence ID" value="NC_011898.1"/>
</dbReference>
<dbReference type="SMART" id="SM00448">
    <property type="entry name" value="REC"/>
    <property type="match status" value="1"/>
</dbReference>
<dbReference type="GO" id="GO:0003677">
    <property type="term" value="F:DNA binding"/>
    <property type="evidence" value="ECO:0007669"/>
    <property type="project" value="InterPro"/>
</dbReference>
<dbReference type="EMBL" id="CP001348">
    <property type="protein sequence ID" value="ACL77407.1"/>
    <property type="molecule type" value="Genomic_DNA"/>
</dbReference>
<reference evidence="6 7" key="1">
    <citation type="submission" date="2009-01" db="EMBL/GenBank/DDBJ databases">
        <title>Complete sequence of Clostridium cellulolyticum H10.</title>
        <authorList>
            <consortium name="US DOE Joint Genome Institute"/>
            <person name="Lucas S."/>
            <person name="Copeland A."/>
            <person name="Lapidus A."/>
            <person name="Glavina del Rio T."/>
            <person name="Dalin E."/>
            <person name="Tice H."/>
            <person name="Bruce D."/>
            <person name="Goodwin L."/>
            <person name="Pitluck S."/>
            <person name="Chertkov O."/>
            <person name="Saunders E."/>
            <person name="Brettin T."/>
            <person name="Detter J.C."/>
            <person name="Han C."/>
            <person name="Larimer F."/>
            <person name="Land M."/>
            <person name="Hauser L."/>
            <person name="Kyrpides N."/>
            <person name="Ivanova N."/>
            <person name="Zhou J."/>
            <person name="Richardson P."/>
        </authorList>
    </citation>
    <scope>NUCLEOTIDE SEQUENCE [LARGE SCALE GENOMIC DNA]</scope>
    <source>
        <strain evidence="7">ATCC 35319 / DSM 5812 / JCM 6584 / H10</strain>
    </source>
</reference>
<feature type="domain" description="Response regulatory" evidence="4">
    <location>
        <begin position="3"/>
        <end position="123"/>
    </location>
</feature>
<evidence type="ECO:0000259" key="4">
    <source>
        <dbReference type="PROSITE" id="PS50110"/>
    </source>
</evidence>
<comment type="function">
    <text evidence="2">May play the central regulatory role in sporulation. It may be an element of the effector pathway responsible for the activation of sporulation genes in response to nutritional stress. Spo0A may act in concert with spo0H (a sigma factor) to control the expression of some genes that are critical to the sporulation process.</text>
</comment>
<dbReference type="eggNOG" id="COG3279">
    <property type="taxonomic scope" value="Bacteria"/>
</dbReference>
<dbReference type="PROSITE" id="PS50930">
    <property type="entry name" value="HTH_LYTTR"/>
    <property type="match status" value="1"/>
</dbReference>
<gene>
    <name evidence="6" type="ordered locus">Ccel_3116</name>
</gene>
<dbReference type="GO" id="GO:0000156">
    <property type="term" value="F:phosphorelay response regulator activity"/>
    <property type="evidence" value="ECO:0007669"/>
    <property type="project" value="InterPro"/>
</dbReference>
<dbReference type="SMART" id="SM00850">
    <property type="entry name" value="LytTR"/>
    <property type="match status" value="1"/>
</dbReference>
<dbReference type="InterPro" id="IPR007492">
    <property type="entry name" value="LytTR_DNA-bd_dom"/>
</dbReference>